<dbReference type="OrthoDB" id="10249433at2759"/>
<dbReference type="InterPro" id="IPR022742">
    <property type="entry name" value="Hydrolase_4"/>
</dbReference>
<dbReference type="Proteomes" id="UP000807469">
    <property type="component" value="Unassembled WGS sequence"/>
</dbReference>
<organism evidence="2 3">
    <name type="scientific">Pholiota conissans</name>
    <dbReference type="NCBI Taxonomy" id="109636"/>
    <lineage>
        <taxon>Eukaryota</taxon>
        <taxon>Fungi</taxon>
        <taxon>Dikarya</taxon>
        <taxon>Basidiomycota</taxon>
        <taxon>Agaricomycotina</taxon>
        <taxon>Agaricomycetes</taxon>
        <taxon>Agaricomycetidae</taxon>
        <taxon>Agaricales</taxon>
        <taxon>Agaricineae</taxon>
        <taxon>Strophariaceae</taxon>
        <taxon>Pholiota</taxon>
    </lineage>
</organism>
<dbReference type="AlphaFoldDB" id="A0A9P5YXZ3"/>
<evidence type="ECO:0000313" key="2">
    <source>
        <dbReference type="EMBL" id="KAF9476609.1"/>
    </source>
</evidence>
<accession>A0A9P5YXZ3</accession>
<keyword evidence="3" id="KW-1185">Reference proteome</keyword>
<dbReference type="Pfam" id="PF12146">
    <property type="entry name" value="Hydrolase_4"/>
    <property type="match status" value="1"/>
</dbReference>
<evidence type="ECO:0000313" key="3">
    <source>
        <dbReference type="Proteomes" id="UP000807469"/>
    </source>
</evidence>
<dbReference type="PANTHER" id="PTHR12277">
    <property type="entry name" value="ALPHA/BETA HYDROLASE DOMAIN-CONTAINING PROTEIN"/>
    <property type="match status" value="1"/>
</dbReference>
<dbReference type="GO" id="GO:0008474">
    <property type="term" value="F:palmitoyl-(protein) hydrolase activity"/>
    <property type="evidence" value="ECO:0007669"/>
    <property type="project" value="TreeGrafter"/>
</dbReference>
<proteinExistence type="predicted"/>
<evidence type="ECO:0000259" key="1">
    <source>
        <dbReference type="Pfam" id="PF12146"/>
    </source>
</evidence>
<reference evidence="2" key="1">
    <citation type="submission" date="2020-11" db="EMBL/GenBank/DDBJ databases">
        <authorList>
            <consortium name="DOE Joint Genome Institute"/>
            <person name="Ahrendt S."/>
            <person name="Riley R."/>
            <person name="Andreopoulos W."/>
            <person name="Labutti K."/>
            <person name="Pangilinan J."/>
            <person name="Ruiz-Duenas F.J."/>
            <person name="Barrasa J.M."/>
            <person name="Sanchez-Garcia M."/>
            <person name="Camarero S."/>
            <person name="Miyauchi S."/>
            <person name="Serrano A."/>
            <person name="Linde D."/>
            <person name="Babiker R."/>
            <person name="Drula E."/>
            <person name="Ayuso-Fernandez I."/>
            <person name="Pacheco R."/>
            <person name="Padilla G."/>
            <person name="Ferreira P."/>
            <person name="Barriuso J."/>
            <person name="Kellner H."/>
            <person name="Castanera R."/>
            <person name="Alfaro M."/>
            <person name="Ramirez L."/>
            <person name="Pisabarro A.G."/>
            <person name="Kuo A."/>
            <person name="Tritt A."/>
            <person name="Lipzen A."/>
            <person name="He G."/>
            <person name="Yan M."/>
            <person name="Ng V."/>
            <person name="Cullen D."/>
            <person name="Martin F."/>
            <person name="Rosso M.-N."/>
            <person name="Henrissat B."/>
            <person name="Hibbett D."/>
            <person name="Martinez A.T."/>
            <person name="Grigoriev I.V."/>
        </authorList>
    </citation>
    <scope>NUCLEOTIDE SEQUENCE</scope>
    <source>
        <strain evidence="2">CIRM-BRFM 674</strain>
    </source>
</reference>
<dbReference type="GO" id="GO:0016020">
    <property type="term" value="C:membrane"/>
    <property type="evidence" value="ECO:0007669"/>
    <property type="project" value="TreeGrafter"/>
</dbReference>
<dbReference type="PANTHER" id="PTHR12277:SF81">
    <property type="entry name" value="PROTEIN ABHD13"/>
    <property type="match status" value="1"/>
</dbReference>
<dbReference type="EMBL" id="MU155288">
    <property type="protein sequence ID" value="KAF9476609.1"/>
    <property type="molecule type" value="Genomic_DNA"/>
</dbReference>
<dbReference type="SUPFAM" id="SSF53474">
    <property type="entry name" value="alpha/beta-Hydrolases"/>
    <property type="match status" value="1"/>
</dbReference>
<protein>
    <submittedName>
        <fullName evidence="2">Alpha/beta-hydrolase</fullName>
    </submittedName>
</protein>
<comment type="caution">
    <text evidence="2">The sequence shown here is derived from an EMBL/GenBank/DDBJ whole genome shotgun (WGS) entry which is preliminary data.</text>
</comment>
<dbReference type="Gene3D" id="3.40.50.1820">
    <property type="entry name" value="alpha/beta hydrolase"/>
    <property type="match status" value="1"/>
</dbReference>
<feature type="domain" description="Serine aminopeptidase S33" evidence="1">
    <location>
        <begin position="70"/>
        <end position="196"/>
    </location>
</feature>
<gene>
    <name evidence="2" type="ORF">BDN70DRAFT_882227</name>
</gene>
<dbReference type="InterPro" id="IPR029058">
    <property type="entry name" value="AB_hydrolase_fold"/>
</dbReference>
<name>A0A9P5YXZ3_9AGAR</name>
<sequence>MKDGYTILELLWYAQRMLVYPAGFFDVAPLSYSPRYYHLPYSDIKLRTKDRVELECYLIKDEEEEKVKRSRGTFVMFHGNAMTRSSLLEYASLAYHCGFNALTVEYRGYQRNKGYPSEKGLQRDAQAALDYVLSDPILSTKPLIVFGQSLGGAVAIDLTSRNSSKVSALIVENTFTSIPDLVWGRFPLLIKWISVFCTQHWHSRRKIKTLPSSLPILMLSGLLDSVVPAAHMSKLWDVSQTRHYSGGFWRWVQHRISPATKSQEKQAPIMDEFCVFEYGEHVEMPLLDGYDESFEEFLDKIFPKSNTVPVTESLS</sequence>